<evidence type="ECO:0000256" key="5">
    <source>
        <dbReference type="RuleBase" id="RU004004"/>
    </source>
</evidence>
<evidence type="ECO:0000259" key="8">
    <source>
        <dbReference type="Pfam" id="PF03958"/>
    </source>
</evidence>
<dbReference type="KEGG" id="npy:NPRO_02650"/>
<evidence type="ECO:0000256" key="1">
    <source>
        <dbReference type="ARBA" id="ARBA00004442"/>
    </source>
</evidence>
<reference evidence="9" key="1">
    <citation type="journal article" name="DNA Res.">
        <title>The physiological potential of anammox bacteria as revealed by their core genome structure.</title>
        <authorList>
            <person name="Okubo T."/>
            <person name="Toyoda A."/>
            <person name="Fukuhara K."/>
            <person name="Uchiyama I."/>
            <person name="Harigaya Y."/>
            <person name="Kuroiwa M."/>
            <person name="Suzuki T."/>
            <person name="Murakami Y."/>
            <person name="Suwa Y."/>
            <person name="Takami H."/>
        </authorList>
    </citation>
    <scope>NUCLEOTIDE SEQUENCE</scope>
    <source>
        <strain evidence="9">317325-2</strain>
    </source>
</reference>
<dbReference type="PANTHER" id="PTHR30332:SF24">
    <property type="entry name" value="SECRETIN GSPD-RELATED"/>
    <property type="match status" value="1"/>
</dbReference>
<dbReference type="EMBL" id="AP021858">
    <property type="protein sequence ID" value="BBO22670.1"/>
    <property type="molecule type" value="Genomic_DNA"/>
</dbReference>
<dbReference type="InterPro" id="IPR005644">
    <property type="entry name" value="NolW-like"/>
</dbReference>
<gene>
    <name evidence="9" type="ORF">NPRO_02650</name>
</gene>
<evidence type="ECO:0000313" key="9">
    <source>
        <dbReference type="EMBL" id="BBO22670.1"/>
    </source>
</evidence>
<dbReference type="InterPro" id="IPR003522">
    <property type="entry name" value="T3SS_OM_pore_YscC"/>
</dbReference>
<evidence type="ECO:0000256" key="2">
    <source>
        <dbReference type="ARBA" id="ARBA00022729"/>
    </source>
</evidence>
<keyword evidence="2" id="KW-0732">Signal</keyword>
<feature type="region of interest" description="Disordered" evidence="6">
    <location>
        <begin position="219"/>
        <end position="259"/>
    </location>
</feature>
<protein>
    <submittedName>
        <fullName evidence="9">Type II secretion system protein D</fullName>
    </submittedName>
</protein>
<dbReference type="Proteomes" id="UP000662873">
    <property type="component" value="Chromosome"/>
</dbReference>
<keyword evidence="5" id="KW-0813">Transport</keyword>
<accession>A0A809R522</accession>
<name>A0A809R522_9BACT</name>
<proteinExistence type="inferred from homology"/>
<dbReference type="Pfam" id="PF00263">
    <property type="entry name" value="Secretin"/>
    <property type="match status" value="1"/>
</dbReference>
<dbReference type="GO" id="GO:0015627">
    <property type="term" value="C:type II protein secretion system complex"/>
    <property type="evidence" value="ECO:0007669"/>
    <property type="project" value="TreeGrafter"/>
</dbReference>
<dbReference type="PRINTS" id="PR01337">
    <property type="entry name" value="TYPE3OMGPROT"/>
</dbReference>
<comment type="subcellular location">
    <subcellularLocation>
        <location evidence="1 5">Cell outer membrane</location>
    </subcellularLocation>
</comment>
<evidence type="ECO:0000256" key="6">
    <source>
        <dbReference type="SAM" id="MobiDB-lite"/>
    </source>
</evidence>
<evidence type="ECO:0000259" key="7">
    <source>
        <dbReference type="Pfam" id="PF00263"/>
    </source>
</evidence>
<dbReference type="GO" id="GO:0009306">
    <property type="term" value="P:protein secretion"/>
    <property type="evidence" value="ECO:0007669"/>
    <property type="project" value="InterPro"/>
</dbReference>
<evidence type="ECO:0000313" key="10">
    <source>
        <dbReference type="Proteomes" id="UP000662873"/>
    </source>
</evidence>
<keyword evidence="3" id="KW-0472">Membrane</keyword>
<feature type="domain" description="NolW-like" evidence="8">
    <location>
        <begin position="277"/>
        <end position="317"/>
    </location>
</feature>
<dbReference type="Pfam" id="PF03958">
    <property type="entry name" value="Secretin_N"/>
    <property type="match status" value="1"/>
</dbReference>
<evidence type="ECO:0000256" key="4">
    <source>
        <dbReference type="RuleBase" id="RU004003"/>
    </source>
</evidence>
<organism evidence="9 10">
    <name type="scientific">Candidatus Nitrosymbiomonas proteolyticus</name>
    <dbReference type="NCBI Taxonomy" id="2608984"/>
    <lineage>
        <taxon>Bacteria</taxon>
        <taxon>Bacillati</taxon>
        <taxon>Armatimonadota</taxon>
        <taxon>Armatimonadota incertae sedis</taxon>
        <taxon>Candidatus Nitrosymbiomonas</taxon>
    </lineage>
</organism>
<dbReference type="GO" id="GO:0009279">
    <property type="term" value="C:cell outer membrane"/>
    <property type="evidence" value="ECO:0007669"/>
    <property type="project" value="UniProtKB-SubCell"/>
</dbReference>
<dbReference type="AlphaFoldDB" id="A0A809R522"/>
<sequence>MEKMRIRLGRIGLIGVAGMALAVSSWAQLLSELRVDLELKDADMLAATRMLTQQTGLQFVIMPSTEPMRKLNLKLRQVSVDDAIAYICQNAGASYRKDHNGVYIISFGPEPETAKTDTAAPPKVDVPKIVKKVKLLKANAKDVYSQLYGNVPDMNDGFRELARFNNLVNPHVLKDLSKQPILNGGSGNYQPVNSQALPDNFSESGNDILLPGEGSGQIGGIGGGPGGGRGGLGQGGGGLGQGGGGFGQGGGGFGQGGGGFGQGGGSVNLQGGEGLVGDSIDFISYDPNDNSIIVRGSEEDIARLQAYISMFDVAPKQVIIKVEFITTSSSLSKSLGFDWLYERGTVFTGVRPGSFARAGDPVFLNYATGAVTTRMRALLQEGYGKVVQAPVIRTLNNQPASVLQNVSTTLFINQVVSVGNGQVIIAPQAFQLTITTGLTVAPRINEDGYVTVFLNVPVQDFGQLRRSPDGSEIPDVLSQIISVVARVKSGETIALGGMVRKQDAGSQARFPILGDLPIIGQFFRSSNRDRNNTELLIFVTPTIVTDDASGGLGP</sequence>
<evidence type="ECO:0000256" key="3">
    <source>
        <dbReference type="ARBA" id="ARBA00023136"/>
    </source>
</evidence>
<comment type="similarity">
    <text evidence="4">Belongs to the bacterial secretin family.</text>
</comment>
<dbReference type="PANTHER" id="PTHR30332">
    <property type="entry name" value="PROBABLE GENERAL SECRETION PATHWAY PROTEIN D"/>
    <property type="match status" value="1"/>
</dbReference>
<feature type="domain" description="Type II/III secretion system secretin-like" evidence="7">
    <location>
        <begin position="377"/>
        <end position="544"/>
    </location>
</feature>
<dbReference type="InterPro" id="IPR050810">
    <property type="entry name" value="Bact_Secretion_Sys_Channel"/>
</dbReference>
<dbReference type="InterPro" id="IPR004846">
    <property type="entry name" value="T2SS/T3SS_dom"/>
</dbReference>